<evidence type="ECO:0000313" key="1">
    <source>
        <dbReference type="EMBL" id="GHI60855.1"/>
    </source>
</evidence>
<accession>A0ABQ3RYH7</accession>
<comment type="caution">
    <text evidence="1">The sequence shown here is derived from an EMBL/GenBank/DDBJ whole genome shotgun (WGS) entry which is preliminary data.</text>
</comment>
<reference evidence="2" key="1">
    <citation type="submission" date="2023-07" db="EMBL/GenBank/DDBJ databases">
        <title>Whole genome shotgun sequence of Streptomyces cacaoi subsp. asoensis NBRC 13813.</title>
        <authorList>
            <person name="Komaki H."/>
            <person name="Tamura T."/>
        </authorList>
    </citation>
    <scope>NUCLEOTIDE SEQUENCE [LARGE SCALE GENOMIC DNA]</scope>
    <source>
        <strain evidence="2">NBRC 13813</strain>
    </source>
</reference>
<keyword evidence="2" id="KW-1185">Reference proteome</keyword>
<organism evidence="1 2">
    <name type="scientific">Streptomyces asoensis</name>
    <dbReference type="NCBI Taxonomy" id="249586"/>
    <lineage>
        <taxon>Bacteria</taxon>
        <taxon>Bacillati</taxon>
        <taxon>Actinomycetota</taxon>
        <taxon>Actinomycetes</taxon>
        <taxon>Kitasatosporales</taxon>
        <taxon>Streptomycetaceae</taxon>
        <taxon>Streptomyces</taxon>
    </lineage>
</organism>
<protein>
    <submittedName>
        <fullName evidence="1">Uncharacterized protein</fullName>
    </submittedName>
</protein>
<name>A0ABQ3RYH7_9ACTN</name>
<dbReference type="EMBL" id="BNEB01000002">
    <property type="protein sequence ID" value="GHI60855.1"/>
    <property type="molecule type" value="Genomic_DNA"/>
</dbReference>
<proteinExistence type="predicted"/>
<dbReference type="Proteomes" id="UP000649259">
    <property type="component" value="Unassembled WGS sequence"/>
</dbReference>
<sequence length="53" mass="5613">MVSVPPTWSPNGDPGAVFDRSVGLDGVPEGYRAMDARTALKVRITLCRAVSPV</sequence>
<evidence type="ECO:0000313" key="2">
    <source>
        <dbReference type="Proteomes" id="UP000649259"/>
    </source>
</evidence>
<gene>
    <name evidence="1" type="ORF">Saso_25050</name>
</gene>